<dbReference type="CDD" id="cd06170">
    <property type="entry name" value="LuxR_C_like"/>
    <property type="match status" value="1"/>
</dbReference>
<dbReference type="AlphaFoldDB" id="A0A2T6AQF0"/>
<dbReference type="InterPro" id="IPR036388">
    <property type="entry name" value="WH-like_DNA-bd_sf"/>
</dbReference>
<dbReference type="Pfam" id="PF00196">
    <property type="entry name" value="GerE"/>
    <property type="match status" value="1"/>
</dbReference>
<dbReference type="Gene3D" id="1.10.10.10">
    <property type="entry name" value="Winged helix-like DNA-binding domain superfamily/Winged helix DNA-binding domain"/>
    <property type="match status" value="1"/>
</dbReference>
<keyword evidence="1" id="KW-0472">Membrane</keyword>
<evidence type="ECO:0000313" key="4">
    <source>
        <dbReference type="Proteomes" id="UP000244069"/>
    </source>
</evidence>
<name>A0A2T6AQF0_9RHOB</name>
<protein>
    <submittedName>
        <fullName evidence="3">Regulatory LuxR family protein</fullName>
    </submittedName>
</protein>
<proteinExistence type="predicted"/>
<keyword evidence="4" id="KW-1185">Reference proteome</keyword>
<evidence type="ECO:0000256" key="1">
    <source>
        <dbReference type="SAM" id="Phobius"/>
    </source>
</evidence>
<dbReference type="GO" id="GO:0003677">
    <property type="term" value="F:DNA binding"/>
    <property type="evidence" value="ECO:0007669"/>
    <property type="project" value="InterPro"/>
</dbReference>
<feature type="transmembrane region" description="Helical" evidence="1">
    <location>
        <begin position="39"/>
        <end position="61"/>
    </location>
</feature>
<gene>
    <name evidence="3" type="ORF">C8N44_11829</name>
</gene>
<dbReference type="OrthoDB" id="8277135at2"/>
<dbReference type="InterPro" id="IPR016032">
    <property type="entry name" value="Sig_transdc_resp-reg_C-effctor"/>
</dbReference>
<dbReference type="SMART" id="SM00421">
    <property type="entry name" value="HTH_LUXR"/>
    <property type="match status" value="1"/>
</dbReference>
<dbReference type="EMBL" id="QBKN01000018">
    <property type="protein sequence ID" value="PTX46054.1"/>
    <property type="molecule type" value="Genomic_DNA"/>
</dbReference>
<keyword evidence="1" id="KW-0812">Transmembrane</keyword>
<sequence>MLERFTTRMQMRCLLFCVLMIGAVQVANILERPNVAPAWLLVDLSMLPLIALCGLMGLLVYRRQSRARDQRAELEARLSAASGDIAGLLERRFADWRLSRTEREVALLIIKGFSNCEIAELRGTRPATTKCQTSAIFRKSGLSNRQQLASMLLEDVVDRMSEAEPGRQGATP</sequence>
<organism evidence="3 4">
    <name type="scientific">Allosediminivita pacifica</name>
    <dbReference type="NCBI Taxonomy" id="1267769"/>
    <lineage>
        <taxon>Bacteria</taxon>
        <taxon>Pseudomonadati</taxon>
        <taxon>Pseudomonadota</taxon>
        <taxon>Alphaproteobacteria</taxon>
        <taxon>Rhodobacterales</taxon>
        <taxon>Paracoccaceae</taxon>
        <taxon>Allosediminivita</taxon>
    </lineage>
</organism>
<dbReference type="InterPro" id="IPR000792">
    <property type="entry name" value="Tscrpt_reg_LuxR_C"/>
</dbReference>
<dbReference type="GO" id="GO:0006355">
    <property type="term" value="P:regulation of DNA-templated transcription"/>
    <property type="evidence" value="ECO:0007669"/>
    <property type="project" value="InterPro"/>
</dbReference>
<evidence type="ECO:0000259" key="2">
    <source>
        <dbReference type="PROSITE" id="PS50043"/>
    </source>
</evidence>
<dbReference type="SUPFAM" id="SSF46894">
    <property type="entry name" value="C-terminal effector domain of the bipartite response regulators"/>
    <property type="match status" value="1"/>
</dbReference>
<feature type="domain" description="HTH luxR-type" evidence="2">
    <location>
        <begin position="91"/>
        <end position="156"/>
    </location>
</feature>
<dbReference type="PROSITE" id="PS50043">
    <property type="entry name" value="HTH_LUXR_2"/>
    <property type="match status" value="1"/>
</dbReference>
<accession>A0A2T6AQF0</accession>
<comment type="caution">
    <text evidence="3">The sequence shown here is derived from an EMBL/GenBank/DDBJ whole genome shotgun (WGS) entry which is preliminary data.</text>
</comment>
<dbReference type="Proteomes" id="UP000244069">
    <property type="component" value="Unassembled WGS sequence"/>
</dbReference>
<evidence type="ECO:0000313" key="3">
    <source>
        <dbReference type="EMBL" id="PTX46054.1"/>
    </source>
</evidence>
<dbReference type="RefSeq" id="WP_107977444.1">
    <property type="nucleotide sequence ID" value="NZ_BMEZ01000019.1"/>
</dbReference>
<keyword evidence="1" id="KW-1133">Transmembrane helix</keyword>
<reference evidence="3 4" key="1">
    <citation type="submission" date="2018-04" db="EMBL/GenBank/DDBJ databases">
        <title>Genomic Encyclopedia of Archaeal and Bacterial Type Strains, Phase II (KMG-II): from individual species to whole genera.</title>
        <authorList>
            <person name="Goeker M."/>
        </authorList>
    </citation>
    <scope>NUCLEOTIDE SEQUENCE [LARGE SCALE GENOMIC DNA]</scope>
    <source>
        <strain evidence="3 4">DSM 29329</strain>
    </source>
</reference>